<evidence type="ECO:0000313" key="2">
    <source>
        <dbReference type="EMBL" id="PHH76874.1"/>
    </source>
</evidence>
<comment type="caution">
    <text evidence="2">The sequence shown here is derived from an EMBL/GenBank/DDBJ whole genome shotgun (WGS) entry which is preliminary data.</text>
</comment>
<sequence length="134" mass="14975">MVLAIQHRGNIFTVDDVLTHTCHHIQEALTGFQFLQDAFKAVNDRHTTPFGVGWAAVVAFLHALFIPVTVTTTTGPRRQKRHKIISYNALTFGLGWAAVQIVLYTLFLPPTIWCRLGRCGGMSTRPFYPPLGLI</sequence>
<keyword evidence="1" id="KW-0472">Membrane</keyword>
<name>A0A2C5ZBT9_9HYPO</name>
<evidence type="ECO:0000313" key="3">
    <source>
        <dbReference type="Proteomes" id="UP000224854"/>
    </source>
</evidence>
<feature type="transmembrane region" description="Helical" evidence="1">
    <location>
        <begin position="52"/>
        <end position="72"/>
    </location>
</feature>
<keyword evidence="1" id="KW-1133">Transmembrane helix</keyword>
<accession>A0A2C5ZBT9</accession>
<protein>
    <submittedName>
        <fullName evidence="2">Uncharacterized protein</fullName>
    </submittedName>
</protein>
<dbReference type="AlphaFoldDB" id="A0A2C5ZBT9"/>
<keyword evidence="3" id="KW-1185">Reference proteome</keyword>
<proteinExistence type="predicted"/>
<dbReference type="EMBL" id="NJEU01000296">
    <property type="protein sequence ID" value="PHH76874.1"/>
    <property type="molecule type" value="Genomic_DNA"/>
</dbReference>
<keyword evidence="1" id="KW-0812">Transmembrane</keyword>
<organism evidence="2 3">
    <name type="scientific">Ophiocordyceps australis</name>
    <dbReference type="NCBI Taxonomy" id="1399860"/>
    <lineage>
        <taxon>Eukaryota</taxon>
        <taxon>Fungi</taxon>
        <taxon>Dikarya</taxon>
        <taxon>Ascomycota</taxon>
        <taxon>Pezizomycotina</taxon>
        <taxon>Sordariomycetes</taxon>
        <taxon>Hypocreomycetidae</taxon>
        <taxon>Hypocreales</taxon>
        <taxon>Ophiocordycipitaceae</taxon>
        <taxon>Ophiocordyceps</taxon>
    </lineage>
</organism>
<evidence type="ECO:0000256" key="1">
    <source>
        <dbReference type="SAM" id="Phobius"/>
    </source>
</evidence>
<reference evidence="2 3" key="1">
    <citation type="submission" date="2017-06" db="EMBL/GenBank/DDBJ databases">
        <title>Ant-infecting Ophiocordyceps genomes reveal a high diversity of potential behavioral manipulation genes and a possible major role for enterotoxins.</title>
        <authorList>
            <person name="De Bekker C."/>
            <person name="Evans H.C."/>
            <person name="Brachmann A."/>
            <person name="Hughes D.P."/>
        </authorList>
    </citation>
    <scope>NUCLEOTIDE SEQUENCE [LARGE SCALE GENOMIC DNA]</scope>
    <source>
        <strain evidence="2 3">1348a</strain>
    </source>
</reference>
<gene>
    <name evidence="2" type="ORF">CDD82_3772</name>
</gene>
<feature type="transmembrane region" description="Helical" evidence="1">
    <location>
        <begin position="84"/>
        <end position="107"/>
    </location>
</feature>
<dbReference type="Proteomes" id="UP000224854">
    <property type="component" value="Unassembled WGS sequence"/>
</dbReference>